<feature type="compositionally biased region" description="Basic and acidic residues" evidence="6">
    <location>
        <begin position="252"/>
        <end position="262"/>
    </location>
</feature>
<dbReference type="AlphaFoldDB" id="A0A4U0WNT5"/>
<evidence type="ECO:0000256" key="2">
    <source>
        <dbReference type="ARBA" id="ARBA00022692"/>
    </source>
</evidence>
<evidence type="ECO:0000256" key="4">
    <source>
        <dbReference type="ARBA" id="ARBA00022989"/>
    </source>
</evidence>
<evidence type="ECO:0000256" key="5">
    <source>
        <dbReference type="ARBA" id="ARBA00023136"/>
    </source>
</evidence>
<keyword evidence="9" id="KW-1185">Reference proteome</keyword>
<evidence type="ECO:0000256" key="3">
    <source>
        <dbReference type="ARBA" id="ARBA00022824"/>
    </source>
</evidence>
<keyword evidence="2 7" id="KW-0812">Transmembrane</keyword>
<sequence length="269" mass="29299">MTLLAITPAIVAAVRKHRELLAQHADLPQLPSGPSLEQAAVGDPISHLQLIQLSKALRDHTHDENSAQMPSHTLDTLLRSSRIYTAPPAPKKEPTAEYKALMARLRRDEEALAYTRMLAPAAPYPTSMLTQRHPITPNAHLTPLPLSSADDDDETTYADINRQTTLILNVLVSILACAVAIWVAARHWPVPARLALSMGGSALVAVAEVVVYGGYIRRVGEAKGAERERERREVREVVETWSIGGGGGGTKKSLEGEGDGARFRRGKHR</sequence>
<evidence type="ECO:0008006" key="10">
    <source>
        <dbReference type="Google" id="ProtNLM"/>
    </source>
</evidence>
<keyword evidence="3" id="KW-0256">Endoplasmic reticulum</keyword>
<dbReference type="GO" id="GO:0005789">
    <property type="term" value="C:endoplasmic reticulum membrane"/>
    <property type="evidence" value="ECO:0007669"/>
    <property type="project" value="UniProtKB-SubCell"/>
</dbReference>
<feature type="transmembrane region" description="Helical" evidence="7">
    <location>
        <begin position="166"/>
        <end position="188"/>
    </location>
</feature>
<evidence type="ECO:0000313" key="9">
    <source>
        <dbReference type="Proteomes" id="UP000308768"/>
    </source>
</evidence>
<protein>
    <recommendedName>
        <fullName evidence="10">Endoplasmic reticulum-based factor for assembly of V-ATPase-domain-containing protein</fullName>
    </recommendedName>
</protein>
<feature type="transmembrane region" description="Helical" evidence="7">
    <location>
        <begin position="194"/>
        <end position="215"/>
    </location>
</feature>
<evidence type="ECO:0000256" key="6">
    <source>
        <dbReference type="SAM" id="MobiDB-lite"/>
    </source>
</evidence>
<evidence type="ECO:0000256" key="7">
    <source>
        <dbReference type="SAM" id="Phobius"/>
    </source>
</evidence>
<proteinExistence type="predicted"/>
<dbReference type="InterPro" id="IPR021013">
    <property type="entry name" value="ATPase_Vma12"/>
</dbReference>
<dbReference type="PANTHER" id="PTHR31394">
    <property type="entry name" value="TRANSMEMBRANE PROTEIN 199"/>
    <property type="match status" value="1"/>
</dbReference>
<evidence type="ECO:0000256" key="1">
    <source>
        <dbReference type="ARBA" id="ARBA00004477"/>
    </source>
</evidence>
<dbReference type="Proteomes" id="UP000308768">
    <property type="component" value="Unassembled WGS sequence"/>
</dbReference>
<dbReference type="PANTHER" id="PTHR31394:SF1">
    <property type="entry name" value="TRANSMEMBRANE PROTEIN 199"/>
    <property type="match status" value="1"/>
</dbReference>
<dbReference type="EMBL" id="NAJN01001202">
    <property type="protein sequence ID" value="TKA64942.1"/>
    <property type="molecule type" value="Genomic_DNA"/>
</dbReference>
<dbReference type="STRING" id="331657.A0A4U0WNT5"/>
<dbReference type="GO" id="GO:0070072">
    <property type="term" value="P:vacuolar proton-transporting V-type ATPase complex assembly"/>
    <property type="evidence" value="ECO:0007669"/>
    <property type="project" value="InterPro"/>
</dbReference>
<organism evidence="8 9">
    <name type="scientific">Cryomyces minteri</name>
    <dbReference type="NCBI Taxonomy" id="331657"/>
    <lineage>
        <taxon>Eukaryota</taxon>
        <taxon>Fungi</taxon>
        <taxon>Dikarya</taxon>
        <taxon>Ascomycota</taxon>
        <taxon>Pezizomycotina</taxon>
        <taxon>Dothideomycetes</taxon>
        <taxon>Dothideomycetes incertae sedis</taxon>
        <taxon>Cryomyces</taxon>
    </lineage>
</organism>
<reference evidence="8 9" key="1">
    <citation type="submission" date="2017-03" db="EMBL/GenBank/DDBJ databases">
        <title>Genomes of endolithic fungi from Antarctica.</title>
        <authorList>
            <person name="Coleine C."/>
            <person name="Masonjones S."/>
            <person name="Stajich J.E."/>
        </authorList>
    </citation>
    <scope>NUCLEOTIDE SEQUENCE [LARGE SCALE GENOMIC DNA]</scope>
    <source>
        <strain evidence="8 9">CCFEE 5187</strain>
    </source>
</reference>
<dbReference type="Pfam" id="PF11712">
    <property type="entry name" value="Vma12"/>
    <property type="match status" value="1"/>
</dbReference>
<feature type="region of interest" description="Disordered" evidence="6">
    <location>
        <begin position="241"/>
        <end position="269"/>
    </location>
</feature>
<name>A0A4U0WNT5_9PEZI</name>
<keyword evidence="5 7" id="KW-0472">Membrane</keyword>
<comment type="caution">
    <text evidence="8">The sequence shown here is derived from an EMBL/GenBank/DDBJ whole genome shotgun (WGS) entry which is preliminary data.</text>
</comment>
<comment type="subcellular location">
    <subcellularLocation>
        <location evidence="1">Endoplasmic reticulum membrane</location>
        <topology evidence="1">Multi-pass membrane protein</topology>
    </subcellularLocation>
</comment>
<dbReference type="OrthoDB" id="19981at2759"/>
<evidence type="ECO:0000313" key="8">
    <source>
        <dbReference type="EMBL" id="TKA64942.1"/>
    </source>
</evidence>
<keyword evidence="4 7" id="KW-1133">Transmembrane helix</keyword>
<accession>A0A4U0WNT5</accession>
<gene>
    <name evidence="8" type="ORF">B0A49_07804</name>
</gene>